<sequence>MYNGIGLQTPRGSGTNGHIQSNKFFVRPKTNKVLTDSNKGFESGQGTAGMTRKANQEILEHDRKRQIELKLTVLEDKLTDQGYTDAEIAEKLDEARKSLVAKLNEDGGNNAAAESEKVSETQTHQIAALKERKMETMRAALGIESEADREKKFRDMEALAFEENTDEDEPRNIQKKDVKDSRVVLKETISGKDEMKHHSKEKSKRRHDDSSDSDSALKHRTKEKDSGTSESSDDSDIDVKKRRNKPSRKHKRVTRHDSSSSESESESDSDSDSDKDYKKSHRRYDSDDDHNRSTKQKVKDPLKSKQHDSYDDSLAGGGRVHESTKSKSRQHDFYDKQIPGDEPKQREISKQSRNRKDIDSDDDYSSDEGPKNKNQRGKEHSNGRRRDSDDEFYADRLEKENEGSRSKKINQRRTHKPDDSGGRYGQKSESDSDEGTRKKRERYDRGEYELNDGHGRHERSDKRNGADDSGKYNNRKIYDAVERNRDSDRNRDCAEGAKSLGKSRSGARGGERDYSREIKDVEKQKNKVDGLDTLKKLEQLYDFKGDGSGDRSEVTTRGRKNIDDDDEQKYRRRDSTKETGKSEQLYKSKADGSGDKIKDMTSKRKMDDDRWDGQREQKYRKRDSRSERESRPYKHVEDNNNDSRLMRPAGGDLEDKIRSSGNEFRNEDRRDNQDRDGYGRSKREGRDDERRGRKHERDEDEASYKRDREHQQGGRGREKVEERVIEKNERERKYKKDEESLERDREHQRGARGREERVSEKNERDGEYKKDNEHQRRGSEKEEDRVGEKDGRDGEYALKRARYDGGRSSGKRYDDDDRDDRPSRRR</sequence>
<feature type="compositionally biased region" description="Polar residues" evidence="7">
    <location>
        <begin position="10"/>
        <end position="23"/>
    </location>
</feature>
<dbReference type="AlphaFoldDB" id="A0ABD3DUV5"/>
<feature type="compositionally biased region" description="Basic and acidic residues" evidence="7">
    <location>
        <begin position="319"/>
        <end position="358"/>
    </location>
</feature>
<name>A0ABD3DUV5_9LAMI</name>
<keyword evidence="6" id="KW-0539">Nucleus</keyword>
<feature type="compositionally biased region" description="Basic residues" evidence="7">
    <location>
        <begin position="240"/>
        <end position="254"/>
    </location>
</feature>
<feature type="compositionally biased region" description="Basic and acidic residues" evidence="7">
    <location>
        <begin position="541"/>
        <end position="562"/>
    </location>
</feature>
<dbReference type="GO" id="GO:0005681">
    <property type="term" value="C:spliceosomal complex"/>
    <property type="evidence" value="ECO:0007669"/>
    <property type="project" value="UniProtKB-KW"/>
</dbReference>
<dbReference type="PANTHER" id="PTHR36562:SF5">
    <property type="entry name" value="SERINE_ARGININE REPETITIVE MATRIX 2"/>
    <property type="match status" value="1"/>
</dbReference>
<feature type="compositionally biased region" description="Basic and acidic residues" evidence="7">
    <location>
        <begin position="170"/>
        <end position="196"/>
    </location>
</feature>
<evidence type="ECO:0000313" key="9">
    <source>
        <dbReference type="EMBL" id="KAL3645837.1"/>
    </source>
</evidence>
<feature type="compositionally biased region" description="Basic and acidic residues" evidence="7">
    <location>
        <begin position="624"/>
        <end position="638"/>
    </location>
</feature>
<evidence type="ECO:0000313" key="10">
    <source>
        <dbReference type="Proteomes" id="UP001632038"/>
    </source>
</evidence>
<comment type="caution">
    <text evidence="9">The sequence shown here is derived from an EMBL/GenBank/DDBJ whole genome shotgun (WGS) entry which is preliminary data.</text>
</comment>
<keyword evidence="3" id="KW-0507">mRNA processing</keyword>
<gene>
    <name evidence="9" type="ORF">CASFOL_011017</name>
</gene>
<feature type="compositionally biased region" description="Basic and acidic residues" evidence="7">
    <location>
        <begin position="573"/>
        <end position="617"/>
    </location>
</feature>
<dbReference type="EMBL" id="JAVIJP010000013">
    <property type="protein sequence ID" value="KAL3645837.1"/>
    <property type="molecule type" value="Genomic_DNA"/>
</dbReference>
<feature type="domain" description="CWF21" evidence="8">
    <location>
        <begin position="59"/>
        <end position="104"/>
    </location>
</feature>
<organism evidence="9 10">
    <name type="scientific">Castilleja foliolosa</name>
    <dbReference type="NCBI Taxonomy" id="1961234"/>
    <lineage>
        <taxon>Eukaryota</taxon>
        <taxon>Viridiplantae</taxon>
        <taxon>Streptophyta</taxon>
        <taxon>Embryophyta</taxon>
        <taxon>Tracheophyta</taxon>
        <taxon>Spermatophyta</taxon>
        <taxon>Magnoliopsida</taxon>
        <taxon>eudicotyledons</taxon>
        <taxon>Gunneridae</taxon>
        <taxon>Pentapetalae</taxon>
        <taxon>asterids</taxon>
        <taxon>lamiids</taxon>
        <taxon>Lamiales</taxon>
        <taxon>Orobanchaceae</taxon>
        <taxon>Pedicularideae</taxon>
        <taxon>Castillejinae</taxon>
        <taxon>Castilleja</taxon>
    </lineage>
</organism>
<dbReference type="InterPro" id="IPR013170">
    <property type="entry name" value="mRNA_splic_Cwf21_dom"/>
</dbReference>
<feature type="region of interest" description="Disordered" evidence="7">
    <location>
        <begin position="139"/>
        <end position="527"/>
    </location>
</feature>
<feature type="compositionally biased region" description="Basic and acidic residues" evidence="7">
    <location>
        <begin position="368"/>
        <end position="405"/>
    </location>
</feature>
<dbReference type="Pfam" id="PF08312">
    <property type="entry name" value="cwf21"/>
    <property type="match status" value="1"/>
</dbReference>
<feature type="region of interest" description="Disordered" evidence="7">
    <location>
        <begin position="541"/>
        <end position="826"/>
    </location>
</feature>
<feature type="compositionally biased region" description="Basic and acidic residues" evidence="7">
    <location>
        <begin position="509"/>
        <end position="527"/>
    </location>
</feature>
<dbReference type="PANTHER" id="PTHR36562">
    <property type="entry name" value="SERINE/ARGININE REPETITIVE MATRIX 2"/>
    <property type="match status" value="1"/>
</dbReference>
<evidence type="ECO:0000256" key="5">
    <source>
        <dbReference type="ARBA" id="ARBA00023187"/>
    </source>
</evidence>
<dbReference type="Proteomes" id="UP001632038">
    <property type="component" value="Unassembled WGS sequence"/>
</dbReference>
<dbReference type="SMART" id="SM01115">
    <property type="entry name" value="cwf21"/>
    <property type="match status" value="1"/>
</dbReference>
<accession>A0ABD3DUV5</accession>
<evidence type="ECO:0000256" key="4">
    <source>
        <dbReference type="ARBA" id="ARBA00022728"/>
    </source>
</evidence>
<keyword evidence="4" id="KW-0747">Spliceosome</keyword>
<keyword evidence="5" id="KW-0508">mRNA splicing</keyword>
<dbReference type="CDD" id="cd21373">
    <property type="entry name" value="cwf21_SRRM2-like"/>
    <property type="match status" value="1"/>
</dbReference>
<proteinExistence type="inferred from homology"/>
<evidence type="ECO:0000256" key="6">
    <source>
        <dbReference type="ARBA" id="ARBA00023242"/>
    </source>
</evidence>
<keyword evidence="10" id="KW-1185">Reference proteome</keyword>
<evidence type="ECO:0000256" key="1">
    <source>
        <dbReference type="ARBA" id="ARBA00004123"/>
    </source>
</evidence>
<evidence type="ECO:0000256" key="3">
    <source>
        <dbReference type="ARBA" id="ARBA00022664"/>
    </source>
</evidence>
<reference evidence="10" key="1">
    <citation type="journal article" date="2024" name="IScience">
        <title>Strigolactones Initiate the Formation of Haustorium-like Structures in Castilleja.</title>
        <authorList>
            <person name="Buerger M."/>
            <person name="Peterson D."/>
            <person name="Chory J."/>
        </authorList>
    </citation>
    <scope>NUCLEOTIDE SEQUENCE [LARGE SCALE GENOMIC DNA]</scope>
</reference>
<feature type="compositionally biased region" description="Basic and acidic residues" evidence="7">
    <location>
        <begin position="146"/>
        <end position="157"/>
    </location>
</feature>
<dbReference type="InterPro" id="IPR051372">
    <property type="entry name" value="CWC21"/>
</dbReference>
<evidence type="ECO:0000259" key="8">
    <source>
        <dbReference type="SMART" id="SM01115"/>
    </source>
</evidence>
<feature type="compositionally biased region" description="Basic and acidic residues" evidence="7">
    <location>
        <begin position="272"/>
        <end position="310"/>
    </location>
</feature>
<feature type="compositionally biased region" description="Basic and acidic residues" evidence="7">
    <location>
        <begin position="416"/>
        <end position="495"/>
    </location>
</feature>
<evidence type="ECO:0000256" key="2">
    <source>
        <dbReference type="ARBA" id="ARBA00005954"/>
    </source>
</evidence>
<dbReference type="GO" id="GO:0008380">
    <property type="term" value="P:RNA splicing"/>
    <property type="evidence" value="ECO:0007669"/>
    <property type="project" value="UniProtKB-KW"/>
</dbReference>
<evidence type="ECO:0000256" key="7">
    <source>
        <dbReference type="SAM" id="MobiDB-lite"/>
    </source>
</evidence>
<comment type="similarity">
    <text evidence="2">Belongs to the CWC21 family.</text>
</comment>
<dbReference type="GO" id="GO:0006397">
    <property type="term" value="P:mRNA processing"/>
    <property type="evidence" value="ECO:0007669"/>
    <property type="project" value="UniProtKB-KW"/>
</dbReference>
<comment type="subcellular location">
    <subcellularLocation>
        <location evidence="1">Nucleus</location>
    </subcellularLocation>
</comment>
<feature type="region of interest" description="Disordered" evidence="7">
    <location>
        <begin position="1"/>
        <end position="52"/>
    </location>
</feature>
<feature type="compositionally biased region" description="Basic residues" evidence="7">
    <location>
        <begin position="406"/>
        <end position="415"/>
    </location>
</feature>
<feature type="compositionally biased region" description="Basic and acidic residues" evidence="7">
    <location>
        <begin position="653"/>
        <end position="826"/>
    </location>
</feature>
<protein>
    <recommendedName>
        <fullName evidence="8">CWF21 domain-containing protein</fullName>
    </recommendedName>
</protein>